<name>C0CRL5_BLAHS</name>
<dbReference type="PANTHER" id="PTHR46018:SF7">
    <property type="entry name" value="RIBONUCLEASE Z"/>
    <property type="match status" value="1"/>
</dbReference>
<comment type="caution">
    <text evidence="1">The sequence shown here is derived from an EMBL/GenBank/DDBJ whole genome shotgun (WGS) entry which is preliminary data.</text>
</comment>
<dbReference type="EMBL" id="ACBZ01000187">
    <property type="protein sequence ID" value="EEG47630.1"/>
    <property type="molecule type" value="Genomic_DNA"/>
</dbReference>
<dbReference type="Gene3D" id="3.60.15.10">
    <property type="entry name" value="Ribonuclease Z/Hydroxyacylglutathione hydrolase-like"/>
    <property type="match status" value="1"/>
</dbReference>
<keyword evidence="2" id="KW-1185">Reference proteome</keyword>
<dbReference type="PANTHER" id="PTHR46018">
    <property type="entry name" value="ZINC PHOSPHODIESTERASE ELAC PROTEIN 1"/>
    <property type="match status" value="1"/>
</dbReference>
<sequence>MKGGYLMRLTMLGTGNALVTECYNTCFVLNEKDRYLLVDGGGGSALLGQLKHSGIDWKDIKEIFVTHKHIDHLTGIVWMIRMICQHMKQGQYEGEATIYAHEEVTRILYDISHMLLGKKETSFIGERLHLVTVSDGEERTIMGRRMVFFDIQSTKAKQYGFTMYLEDGEKLTCCGDEPYNDYERQYVENSKWLMHEAFCLYSQADIFHPYEKHHSTVREACQLAEQLGVKNLLLYHTEDKNIKKRKELYEAEGSQYFRGKLYVPDDLEQIEI</sequence>
<dbReference type="PATRIC" id="fig|476272.21.peg.204"/>
<dbReference type="InterPro" id="IPR036866">
    <property type="entry name" value="RibonucZ/Hydroxyglut_hydro"/>
</dbReference>
<evidence type="ECO:0000313" key="1">
    <source>
        <dbReference type="EMBL" id="EEG47630.1"/>
    </source>
</evidence>
<dbReference type="eggNOG" id="COG1234">
    <property type="taxonomic scope" value="Bacteria"/>
</dbReference>
<dbReference type="GO" id="GO:0042781">
    <property type="term" value="F:3'-tRNA processing endoribonuclease activity"/>
    <property type="evidence" value="ECO:0007669"/>
    <property type="project" value="TreeGrafter"/>
</dbReference>
<dbReference type="SUPFAM" id="SSF56281">
    <property type="entry name" value="Metallo-hydrolase/oxidoreductase"/>
    <property type="match status" value="1"/>
</dbReference>
<gene>
    <name evidence="1" type="ORF">RUMHYD_03529</name>
</gene>
<dbReference type="HOGENOM" id="CLU_1044874_0_0_9"/>
<evidence type="ECO:0000313" key="2">
    <source>
        <dbReference type="Proteomes" id="UP000003100"/>
    </source>
</evidence>
<dbReference type="AlphaFoldDB" id="C0CRL5"/>
<reference evidence="1 2" key="1">
    <citation type="submission" date="2009-01" db="EMBL/GenBank/DDBJ databases">
        <authorList>
            <person name="Fulton L."/>
            <person name="Clifton S."/>
            <person name="Fulton B."/>
            <person name="Xu J."/>
            <person name="Minx P."/>
            <person name="Pepin K.H."/>
            <person name="Johnson M."/>
            <person name="Bhonagiri V."/>
            <person name="Nash W.E."/>
            <person name="Mardis E.R."/>
            <person name="Wilson R.K."/>
        </authorList>
    </citation>
    <scope>NUCLEOTIDE SEQUENCE [LARGE SCALE GENOMIC DNA]</scope>
    <source>
        <strain evidence="2">DSM 10507 / JCM 14656 / S5a33</strain>
    </source>
</reference>
<accession>C0CRL5</accession>
<protein>
    <submittedName>
        <fullName evidence="1">Uncharacterized protein</fullName>
    </submittedName>
</protein>
<proteinExistence type="predicted"/>
<dbReference type="Pfam" id="PF23023">
    <property type="entry name" value="Anti-Pycsar_Apyc1"/>
    <property type="match status" value="1"/>
</dbReference>
<reference evidence="1 2" key="2">
    <citation type="submission" date="2009-02" db="EMBL/GenBank/DDBJ databases">
        <title>Draft genome sequence of Blautia hydrogenotrophica DSM 10507 (Ruminococcus hydrogenotrophicus DSM 10507).</title>
        <authorList>
            <person name="Sudarsanam P."/>
            <person name="Ley R."/>
            <person name="Guruge J."/>
            <person name="Turnbaugh P.J."/>
            <person name="Mahowald M."/>
            <person name="Liep D."/>
            <person name="Gordon J."/>
        </authorList>
    </citation>
    <scope>NUCLEOTIDE SEQUENCE [LARGE SCALE GENOMIC DNA]</scope>
    <source>
        <strain evidence="2">DSM 10507 / JCM 14656 / S5a33</strain>
    </source>
</reference>
<organism evidence="1 2">
    <name type="scientific">Blautia hydrogenotrophica (strain DSM 10507 / JCM 14656 / S5a33)</name>
    <name type="common">Ruminococcus hydrogenotrophicus</name>
    <dbReference type="NCBI Taxonomy" id="476272"/>
    <lineage>
        <taxon>Bacteria</taxon>
        <taxon>Bacillati</taxon>
        <taxon>Bacillota</taxon>
        <taxon>Clostridia</taxon>
        <taxon>Lachnospirales</taxon>
        <taxon>Lachnospiraceae</taxon>
        <taxon>Blautia</taxon>
    </lineage>
</organism>
<dbReference type="Proteomes" id="UP000003100">
    <property type="component" value="Unassembled WGS sequence"/>
</dbReference>